<organism evidence="1 2">
    <name type="scientific">Nocardioides panacis</name>
    <dbReference type="NCBI Taxonomy" id="2849501"/>
    <lineage>
        <taxon>Bacteria</taxon>
        <taxon>Bacillati</taxon>
        <taxon>Actinomycetota</taxon>
        <taxon>Actinomycetes</taxon>
        <taxon>Propionibacteriales</taxon>
        <taxon>Nocardioidaceae</taxon>
        <taxon>Nocardioides</taxon>
    </lineage>
</organism>
<dbReference type="KEGG" id="nps:KRR39_19545"/>
<evidence type="ECO:0000313" key="1">
    <source>
        <dbReference type="EMBL" id="QWZ07594.1"/>
    </source>
</evidence>
<dbReference type="Proteomes" id="UP000683575">
    <property type="component" value="Chromosome"/>
</dbReference>
<gene>
    <name evidence="1" type="ORF">KRR39_19545</name>
</gene>
<dbReference type="RefSeq" id="WP_216939105.1">
    <property type="nucleotide sequence ID" value="NZ_CP077062.1"/>
</dbReference>
<reference evidence="1" key="1">
    <citation type="submission" date="2021-06" db="EMBL/GenBank/DDBJ databases">
        <title>Complete genome sequence of Nocardioides sp. G188.</title>
        <authorList>
            <person name="Im W.-T."/>
        </authorList>
    </citation>
    <scope>NUCLEOTIDE SEQUENCE</scope>
    <source>
        <strain evidence="1">G188</strain>
    </source>
</reference>
<name>A0A975XZT1_9ACTN</name>
<keyword evidence="2" id="KW-1185">Reference proteome</keyword>
<dbReference type="EMBL" id="CP077062">
    <property type="protein sequence ID" value="QWZ07594.1"/>
    <property type="molecule type" value="Genomic_DNA"/>
</dbReference>
<proteinExistence type="predicted"/>
<accession>A0A975XZT1</accession>
<protein>
    <submittedName>
        <fullName evidence="1">Uncharacterized protein</fullName>
    </submittedName>
</protein>
<dbReference type="AlphaFoldDB" id="A0A975XZT1"/>
<sequence length="183" mass="19198">MTTGDGEAVAGDAFFGVVRRRHPDLDIVLLPPQPPEEPPAERVRAADLVDVPARFDAELTELLGDVAAGIPLPRVRSRWTPGAVTGSVAREALVAAEGVDAVAATRALAAAERSLTGAGWHVLAPGDGLPRVLAGRGGTEEEPLRREVQVVHVEARGRYAVTYRCGSYLVGTGTARGLLGERP</sequence>
<evidence type="ECO:0000313" key="2">
    <source>
        <dbReference type="Proteomes" id="UP000683575"/>
    </source>
</evidence>